<keyword evidence="4" id="KW-1185">Reference proteome</keyword>
<dbReference type="Pfam" id="PF06544">
    <property type="entry name" value="Prp3_C"/>
    <property type="match status" value="1"/>
</dbReference>
<protein>
    <recommendedName>
        <fullName evidence="5">RWD domain-containing protein</fullName>
    </recommendedName>
</protein>
<feature type="domain" description="RWD" evidence="1">
    <location>
        <begin position="21"/>
        <end position="83"/>
    </location>
</feature>
<dbReference type="InParanoid" id="A0A0G4GTH7"/>
<organism evidence="3 4">
    <name type="scientific">Vitrella brassicaformis (strain CCMP3155)</name>
    <dbReference type="NCBI Taxonomy" id="1169540"/>
    <lineage>
        <taxon>Eukaryota</taxon>
        <taxon>Sar</taxon>
        <taxon>Alveolata</taxon>
        <taxon>Colpodellida</taxon>
        <taxon>Vitrellaceae</taxon>
        <taxon>Vitrella</taxon>
    </lineage>
</organism>
<dbReference type="OMA" id="YSHHIIN"/>
<name>A0A0G4GTH7_VITBC</name>
<evidence type="ECO:0008006" key="5">
    <source>
        <dbReference type="Google" id="ProtNLM"/>
    </source>
</evidence>
<dbReference type="Pfam" id="PF05773">
    <property type="entry name" value="RWD"/>
    <property type="match status" value="1"/>
</dbReference>
<dbReference type="VEuPathDB" id="CryptoDB:Vbra_10304"/>
<evidence type="ECO:0000313" key="3">
    <source>
        <dbReference type="EMBL" id="CEM34077.1"/>
    </source>
</evidence>
<dbReference type="PANTHER" id="PTHR15955:SF8">
    <property type="entry name" value="RWD DOMAIN-CONTAINING PROTEIN 2B-RELATED"/>
    <property type="match status" value="1"/>
</dbReference>
<dbReference type="InterPro" id="IPR010541">
    <property type="entry name" value="Prp3_C"/>
</dbReference>
<gene>
    <name evidence="3" type="ORF">Vbra_10304</name>
</gene>
<evidence type="ECO:0000313" key="4">
    <source>
        <dbReference type="Proteomes" id="UP000041254"/>
    </source>
</evidence>
<dbReference type="EMBL" id="CDMY01000802">
    <property type="protein sequence ID" value="CEM34077.1"/>
    <property type="molecule type" value="Genomic_DNA"/>
</dbReference>
<dbReference type="InterPro" id="IPR006575">
    <property type="entry name" value="RWD_dom"/>
</dbReference>
<dbReference type="AlphaFoldDB" id="A0A0G4GTH7"/>
<sequence length="253" mass="28640">MMLCFCCIFLDEDLKADGESPQLCITLPPLYPHKSLRAELLSSCLPTHRLAECEEALKERARECAERGEECVVDIVQSAKDSLADFVAEHRTEIEEAAQAAADDEADDDEEDDMSDDALAEELQLLELQASAAARPPARQQQQLGRRVCYSHHIRAETKRRYIIQWALELRLGGFSKIGYPGVVIVEGPEEGCMEYITRLQRLRWKHFVVRGEEIIDVPASKCLDDMRRLPRGFEELGSKEMGRMADECRKAG</sequence>
<reference evidence="3 4" key="1">
    <citation type="submission" date="2014-11" db="EMBL/GenBank/DDBJ databases">
        <authorList>
            <person name="Zhu J."/>
            <person name="Qi W."/>
            <person name="Song R."/>
        </authorList>
    </citation>
    <scope>NUCLEOTIDE SEQUENCE [LARGE SCALE GENOMIC DNA]</scope>
</reference>
<dbReference type="InterPro" id="IPR017359">
    <property type="entry name" value="Phi-like"/>
</dbReference>
<evidence type="ECO:0000259" key="1">
    <source>
        <dbReference type="Pfam" id="PF05773"/>
    </source>
</evidence>
<dbReference type="InterPro" id="IPR016135">
    <property type="entry name" value="UBQ-conjugating_enzyme/RWD"/>
</dbReference>
<dbReference type="SUPFAM" id="SSF54495">
    <property type="entry name" value="UBC-like"/>
    <property type="match status" value="1"/>
</dbReference>
<dbReference type="InterPro" id="IPR059181">
    <property type="entry name" value="RWDD2A-B_C"/>
</dbReference>
<evidence type="ECO:0000259" key="2">
    <source>
        <dbReference type="Pfam" id="PF06544"/>
    </source>
</evidence>
<dbReference type="CDD" id="cd24163">
    <property type="entry name" value="RWDD2_C"/>
    <property type="match status" value="1"/>
</dbReference>
<accession>A0A0G4GTH7</accession>
<dbReference type="Gene3D" id="3.10.110.10">
    <property type="entry name" value="Ubiquitin Conjugating Enzyme"/>
    <property type="match status" value="1"/>
</dbReference>
<dbReference type="PANTHER" id="PTHR15955">
    <property type="entry name" value="RWD DOMAIN CONTAINING PROTEIN 2"/>
    <property type="match status" value="1"/>
</dbReference>
<feature type="domain" description="Small nuclear ribonucleoprotein Prp3 C-terminal" evidence="2">
    <location>
        <begin position="148"/>
        <end position="209"/>
    </location>
</feature>
<proteinExistence type="predicted"/>
<dbReference type="OrthoDB" id="432412at2759"/>
<dbReference type="Proteomes" id="UP000041254">
    <property type="component" value="Unassembled WGS sequence"/>
</dbReference>